<dbReference type="GO" id="GO:0051513">
    <property type="term" value="P:regulation of monopolar cell growth"/>
    <property type="evidence" value="ECO:0007669"/>
    <property type="project" value="InterPro"/>
</dbReference>
<feature type="compositionally biased region" description="Basic and acidic residues" evidence="2">
    <location>
        <begin position="614"/>
        <end position="625"/>
    </location>
</feature>
<proteinExistence type="predicted"/>
<reference evidence="4 5" key="1">
    <citation type="journal article" date="2023" name="G3 (Bethesda)">
        <title>A haplotype-resolved chromosome-scale genome for Quercus rubra L. provides insights into the genetics of adaptive traits for red oak species.</title>
        <authorList>
            <person name="Kapoor B."/>
            <person name="Jenkins J."/>
            <person name="Schmutz J."/>
            <person name="Zhebentyayeva T."/>
            <person name="Kuelheim C."/>
            <person name="Coggeshall M."/>
            <person name="Heim C."/>
            <person name="Lasky J.R."/>
            <person name="Leites L."/>
            <person name="Islam-Faridi N."/>
            <person name="Romero-Severson J."/>
            <person name="DeLeo V.L."/>
            <person name="Lucas S.M."/>
            <person name="Lazic D."/>
            <person name="Gailing O."/>
            <person name="Carlson J."/>
            <person name="Staton M."/>
        </authorList>
    </citation>
    <scope>NUCLEOTIDE SEQUENCE [LARGE SCALE GENOMIC DNA]</scope>
    <source>
        <strain evidence="4">Pseudo-F2</strain>
    </source>
</reference>
<feature type="compositionally biased region" description="Low complexity" evidence="2">
    <location>
        <begin position="519"/>
        <end position="550"/>
    </location>
</feature>
<evidence type="ECO:0000256" key="1">
    <source>
        <dbReference type="SAM" id="Coils"/>
    </source>
</evidence>
<dbReference type="PANTHER" id="PTHR31680">
    <property type="entry name" value="LONGIFOLIA PROTEIN"/>
    <property type="match status" value="1"/>
</dbReference>
<keyword evidence="1" id="KW-0175">Coiled coil</keyword>
<feature type="region of interest" description="Disordered" evidence="2">
    <location>
        <begin position="371"/>
        <end position="452"/>
    </location>
</feature>
<comment type="caution">
    <text evidence="4">The sequence shown here is derived from an EMBL/GenBank/DDBJ whole genome shotgun (WGS) entry which is preliminary data.</text>
</comment>
<feature type="compositionally biased region" description="Polar residues" evidence="2">
    <location>
        <begin position="298"/>
        <end position="338"/>
    </location>
</feature>
<evidence type="ECO:0000259" key="3">
    <source>
        <dbReference type="Pfam" id="PF14309"/>
    </source>
</evidence>
<feature type="compositionally biased region" description="Low complexity" evidence="2">
    <location>
        <begin position="87"/>
        <end position="105"/>
    </location>
</feature>
<gene>
    <name evidence="4" type="ORF">RGQ29_003665</name>
</gene>
<feature type="compositionally biased region" description="Polar residues" evidence="2">
    <location>
        <begin position="598"/>
        <end position="610"/>
    </location>
</feature>
<name>A0AAN7IBP3_QUERU</name>
<dbReference type="Proteomes" id="UP001324115">
    <property type="component" value="Unassembled WGS sequence"/>
</dbReference>
<keyword evidence="5" id="KW-1185">Reference proteome</keyword>
<sequence>MAAKLLHSLADDNQDLQKQIGCMTGILQLFDRPNALTGRRISHKGLPPGNSHFNSGSLERESNSVYHRQAATEMNLNKNMNERQRISTESSRVSFSSSCSSNLSSLDCNKTAQLETSSFDQIIFPETPSRDPEINQPSNSPHLGQQPLNLRDVVKDSMYRESKGLSIKTTTREEAVGRAVKHRNSPRPLQLSKSVDGSRGVGVNMKQNAPVDLKESLQVLAKLEEAPWYHNEAKEVPISSHEAKYGSWSSVSRDAPRFSYDGREINRLSFESRENLKSTIKLKELPRLSLDSREGSFRGSNSDSKPNCLSKNFQNGGNSNDEAHNPQQSSGTGTQKRPTSVVAKLMGLETLPDSALAGDNQLGVIKTCSVEGTSDPFSKSSKTNELNRAIRMPKSPRNSSKDPTSPRWRNSDFVMKPIPSSRLPIESAPWKQLDGNRGSQKPAFRPAKIPPRASNSFSSVYNEIEKRLNDLEFKQSGKDLRALKQILEAMQAKGLLETSKEDQGSNFGIQRDSEPICMSSNQNSRSLSQRNLQSNHVITSPSRRSNSSRSFESPIVIIKPAKFVEGSGIPASSAIPIDRISGLHKIQSGGSAEAKKASINSQTTKDQSPKNSRRNSDVSSTDKKVSGRNMKSTLSSSRSPQLPKENTTSSVKSSGSGSPRLQQKKLELEKRSRPPTHPSDSNKPRRQSNRHVKDSGSPGGQARPKSSNSQLSDDQLSEISNESRSLSCQGDDMSVQSDSNIVLDSKIDIEVSTAESIEIDGTQSPSMKAVKFLASGSMQKKSTLRMDEDELLAELATAAPEHPSPVSVLDASVYRDDAPSPVKQIPNALKGDGAQDSNDSHIEDQWNPTDNFLSNSMGSGLTSEINRKKLQNIEDLVQKLRQLNSNHDEARTDYIASLCENTNPDHRYISEILLASGLLLRDLGSDLTTFQLHPSGYPINPELFFVLEQTKASSLPSKENRGHVKAANSKPEPEKFHRKLIFDAVNEILVEKLALVGKCSEPWLKPDRLARRTLSAQKLLKELCIEIEEFQTKKLAGSLDDEEDDLKSILWEDVMHQSGSWTDFWSETSGVVLDVERLIFKDLVDDIVIGEAGSLRAKSGRRRQLFAK</sequence>
<feature type="compositionally biased region" description="Polar residues" evidence="2">
    <location>
        <begin position="629"/>
        <end position="648"/>
    </location>
</feature>
<feature type="compositionally biased region" description="Low complexity" evidence="2">
    <location>
        <begin position="649"/>
        <end position="658"/>
    </location>
</feature>
<evidence type="ECO:0000313" key="4">
    <source>
        <dbReference type="EMBL" id="KAK4567996.1"/>
    </source>
</evidence>
<feature type="region of interest" description="Disordered" evidence="2">
    <location>
        <begin position="586"/>
        <end position="739"/>
    </location>
</feature>
<dbReference type="PANTHER" id="PTHR31680:SF4">
    <property type="entry name" value="LONGIFOLIA PROTEIN"/>
    <property type="match status" value="1"/>
</dbReference>
<feature type="compositionally biased region" description="Polar residues" evidence="2">
    <location>
        <begin position="371"/>
        <end position="386"/>
    </location>
</feature>
<feature type="compositionally biased region" description="Polar residues" evidence="2">
    <location>
        <begin position="135"/>
        <end position="148"/>
    </location>
</feature>
<feature type="domain" description="DUF4378" evidence="3">
    <location>
        <begin position="905"/>
        <end position="1086"/>
    </location>
</feature>
<feature type="region of interest" description="Disordered" evidence="2">
    <location>
        <begin position="819"/>
        <end position="840"/>
    </location>
</feature>
<feature type="region of interest" description="Disordered" evidence="2">
    <location>
        <begin position="124"/>
        <end position="148"/>
    </location>
</feature>
<accession>A0AAN7IBP3</accession>
<feature type="region of interest" description="Disordered" evidence="2">
    <location>
        <begin position="291"/>
        <end position="338"/>
    </location>
</feature>
<dbReference type="AlphaFoldDB" id="A0AAN7IBP3"/>
<feature type="region of interest" description="Disordered" evidence="2">
    <location>
        <begin position="40"/>
        <end position="105"/>
    </location>
</feature>
<dbReference type="InterPro" id="IPR025486">
    <property type="entry name" value="DUF4378"/>
</dbReference>
<dbReference type="EMBL" id="JAXUIC010000010">
    <property type="protein sequence ID" value="KAK4567996.1"/>
    <property type="molecule type" value="Genomic_DNA"/>
</dbReference>
<organism evidence="4 5">
    <name type="scientific">Quercus rubra</name>
    <name type="common">Northern red oak</name>
    <name type="synonym">Quercus borealis</name>
    <dbReference type="NCBI Taxonomy" id="3512"/>
    <lineage>
        <taxon>Eukaryota</taxon>
        <taxon>Viridiplantae</taxon>
        <taxon>Streptophyta</taxon>
        <taxon>Embryophyta</taxon>
        <taxon>Tracheophyta</taxon>
        <taxon>Spermatophyta</taxon>
        <taxon>Magnoliopsida</taxon>
        <taxon>eudicotyledons</taxon>
        <taxon>Gunneridae</taxon>
        <taxon>Pentapetalae</taxon>
        <taxon>rosids</taxon>
        <taxon>fabids</taxon>
        <taxon>Fagales</taxon>
        <taxon>Fagaceae</taxon>
        <taxon>Quercus</taxon>
    </lineage>
</organism>
<feature type="region of interest" description="Disordered" evidence="2">
    <location>
        <begin position="171"/>
        <end position="202"/>
    </location>
</feature>
<feature type="compositionally biased region" description="Polar residues" evidence="2">
    <location>
        <begin position="718"/>
        <end position="739"/>
    </location>
</feature>
<dbReference type="Pfam" id="PF14309">
    <property type="entry name" value="DUF4378"/>
    <property type="match status" value="1"/>
</dbReference>
<feature type="coiled-coil region" evidence="1">
    <location>
        <begin position="866"/>
        <end position="893"/>
    </location>
</feature>
<evidence type="ECO:0000256" key="2">
    <source>
        <dbReference type="SAM" id="MobiDB-lite"/>
    </source>
</evidence>
<feature type="region of interest" description="Disordered" evidence="2">
    <location>
        <begin position="497"/>
        <end position="550"/>
    </location>
</feature>
<dbReference type="InterPro" id="IPR033334">
    <property type="entry name" value="LNG1/2"/>
</dbReference>
<evidence type="ECO:0000313" key="5">
    <source>
        <dbReference type="Proteomes" id="UP001324115"/>
    </source>
</evidence>
<protein>
    <recommendedName>
        <fullName evidence="3">DUF4378 domain-containing protein</fullName>
    </recommendedName>
</protein>